<keyword evidence="4" id="KW-1185">Reference proteome</keyword>
<name>A0A7U6J6A3_VIBAN</name>
<dbReference type="Proteomes" id="UP000726136">
    <property type="component" value="Unassembled WGS sequence"/>
</dbReference>
<gene>
    <name evidence="1" type="ORF">DYL72_15370</name>
    <name evidence="2" type="ORF">EAY46_15970</name>
</gene>
<sequence length="95" mass="10884">MHYLNVVISSLDSMEKCSKAIQDIESDYKNVAGGITAFHSGYEARLLKGAEAKIKAIENRSDRLFIQQLKKQYKAFAKSNPTISWAEYYEQDLYI</sequence>
<dbReference type="EMBL" id="RDPI01000019">
    <property type="protein sequence ID" value="MBF4374568.1"/>
    <property type="molecule type" value="Genomic_DNA"/>
</dbReference>
<protein>
    <submittedName>
        <fullName evidence="1">Uncharacterized protein</fullName>
    </submittedName>
</protein>
<accession>A0A7U6J6A3</accession>
<evidence type="ECO:0000313" key="1">
    <source>
        <dbReference type="EMBL" id="AZS26287.1"/>
    </source>
</evidence>
<dbReference type="RefSeq" id="WP_116285122.1">
    <property type="nucleotide sequence ID" value="NZ_CP034672.1"/>
</dbReference>
<dbReference type="EMBL" id="CP034672">
    <property type="protein sequence ID" value="AZS26287.1"/>
    <property type="molecule type" value="Genomic_DNA"/>
</dbReference>
<reference evidence="1 3" key="1">
    <citation type="submission" date="2018-12" db="EMBL/GenBank/DDBJ databases">
        <title>Characterization and Draft Genome of Vibrio anguillarum J360 Marine Pathogen Isolated from an Outbreak in Lumpfish (Cyclopterus lumpus).</title>
        <authorList>
            <person name="Vasquez J.I."/>
            <person name="Cao T."/>
            <person name="Chakraborty S."/>
            <person name="Gnanagobal H."/>
            <person name="Wescot J."/>
            <person name="Boyce D."/>
            <person name="Santander J."/>
        </authorList>
    </citation>
    <scope>NUCLEOTIDE SEQUENCE [LARGE SCALE GENOMIC DNA]</scope>
    <source>
        <strain evidence="1 3">J360</strain>
    </source>
</reference>
<proteinExistence type="predicted"/>
<evidence type="ECO:0000313" key="4">
    <source>
        <dbReference type="Proteomes" id="UP000726136"/>
    </source>
</evidence>
<reference evidence="2 4" key="2">
    <citation type="journal article" date="2021" name="PeerJ">
        <title>Analysis of 44 Vibrio anguillarum genomes reveals high genetic diversity.</title>
        <authorList>
            <person name="Hansen M.J."/>
            <person name="Dalsgaard I."/>
        </authorList>
    </citation>
    <scope>NUCLEOTIDE SEQUENCE [LARGE SCALE GENOMIC DNA]</scope>
    <source>
        <strain evidence="2 4">040915-1/1B</strain>
    </source>
</reference>
<evidence type="ECO:0000313" key="3">
    <source>
        <dbReference type="Proteomes" id="UP000256923"/>
    </source>
</evidence>
<evidence type="ECO:0000313" key="2">
    <source>
        <dbReference type="EMBL" id="MBF4374568.1"/>
    </source>
</evidence>
<dbReference type="Proteomes" id="UP000256923">
    <property type="component" value="Chromosome 1"/>
</dbReference>
<organism evidence="1 3">
    <name type="scientific">Vibrio anguillarum</name>
    <name type="common">Listonella anguillarum</name>
    <dbReference type="NCBI Taxonomy" id="55601"/>
    <lineage>
        <taxon>Bacteria</taxon>
        <taxon>Pseudomonadati</taxon>
        <taxon>Pseudomonadota</taxon>
        <taxon>Gammaproteobacteria</taxon>
        <taxon>Vibrionales</taxon>
        <taxon>Vibrionaceae</taxon>
        <taxon>Vibrio</taxon>
    </lineage>
</organism>
<dbReference type="AlphaFoldDB" id="A0A7U6J6A3"/>